<sequence length="343" mass="35031">MRVIEITEDRGLAPADRDAPRTGGTDVAVDVAFCGVCGSDLHMLEDPSFPTRSVLGHELSGVVRAVGPQVTAVSVGDAVAVLPYESCGTCRSCTTGRENLCASGGHLGSVIGVQRPGGLASTVVADETSVVPLPAGATLEQGALAEPVAVACRAAGKVAGDLDDLVVVVGAGPIGVLVALVLRAQGRRNVHVLEVNGGRRDRAASLGLPVLEPEEGTDAALRERDVATFVDCTGSPGAVALQLGAVRRGGRVVLVGLGPPVQLDAESAILREVEIVGSAGYSRRDFQTAVQLLASGAVPADELITRIAPVAEAASVFADLRDPATPHIKVLLRHDHRGGTTND</sequence>
<feature type="domain" description="Alcohol dehydrogenase-like N-terminal" evidence="9">
    <location>
        <begin position="25"/>
        <end position="134"/>
    </location>
</feature>
<dbReference type="PANTHER" id="PTHR43161:SF23">
    <property type="entry name" value="(R,R)-BUTANEDIOL DEHYDROGENASE-RELATED"/>
    <property type="match status" value="1"/>
</dbReference>
<evidence type="ECO:0000259" key="9">
    <source>
        <dbReference type="Pfam" id="PF08240"/>
    </source>
</evidence>
<evidence type="ECO:0000256" key="3">
    <source>
        <dbReference type="ARBA" id="ARBA00022723"/>
    </source>
</evidence>
<dbReference type="Gene3D" id="3.40.50.720">
    <property type="entry name" value="NAD(P)-binding Rossmann-like Domain"/>
    <property type="match status" value="1"/>
</dbReference>
<name>A0ABU3PWP8_9ACTN</name>
<keyword evidence="11" id="KW-1185">Reference proteome</keyword>
<dbReference type="InterPro" id="IPR036291">
    <property type="entry name" value="NAD(P)-bd_dom_sf"/>
</dbReference>
<keyword evidence="3 6" id="KW-0479">Metal-binding</keyword>
<dbReference type="Pfam" id="PF00107">
    <property type="entry name" value="ADH_zinc_N"/>
    <property type="match status" value="1"/>
</dbReference>
<gene>
    <name evidence="10" type="ORF">RDV89_09500</name>
</gene>
<protein>
    <submittedName>
        <fullName evidence="10">Alcohol dehydrogenase catalytic domain-containing protein</fullName>
    </submittedName>
</protein>
<dbReference type="InterPro" id="IPR002328">
    <property type="entry name" value="ADH_Zn_CS"/>
</dbReference>
<dbReference type="EMBL" id="JAVYII010000004">
    <property type="protein sequence ID" value="MDT9593301.1"/>
    <property type="molecule type" value="Genomic_DNA"/>
</dbReference>
<keyword evidence="5" id="KW-0560">Oxidoreductase</keyword>
<dbReference type="SUPFAM" id="SSF50129">
    <property type="entry name" value="GroES-like"/>
    <property type="match status" value="1"/>
</dbReference>
<evidence type="ECO:0000313" key="10">
    <source>
        <dbReference type="EMBL" id="MDT9593301.1"/>
    </source>
</evidence>
<dbReference type="Pfam" id="PF08240">
    <property type="entry name" value="ADH_N"/>
    <property type="match status" value="1"/>
</dbReference>
<evidence type="ECO:0000256" key="2">
    <source>
        <dbReference type="ARBA" id="ARBA00008072"/>
    </source>
</evidence>
<proteinExistence type="inferred from homology"/>
<dbReference type="InterPro" id="IPR013149">
    <property type="entry name" value="ADH-like_C"/>
</dbReference>
<dbReference type="Gene3D" id="3.90.180.10">
    <property type="entry name" value="Medium-chain alcohol dehydrogenases, catalytic domain"/>
    <property type="match status" value="1"/>
</dbReference>
<dbReference type="PANTHER" id="PTHR43161">
    <property type="entry name" value="SORBITOL DEHYDROGENASE"/>
    <property type="match status" value="1"/>
</dbReference>
<dbReference type="SUPFAM" id="SSF51735">
    <property type="entry name" value="NAD(P)-binding Rossmann-fold domains"/>
    <property type="match status" value="1"/>
</dbReference>
<comment type="cofactor">
    <cofactor evidence="1 6">
        <name>Zn(2+)</name>
        <dbReference type="ChEBI" id="CHEBI:29105"/>
    </cofactor>
</comment>
<reference evidence="10 11" key="1">
    <citation type="submission" date="2023-08" db="EMBL/GenBank/DDBJ databases">
        <title>Nocardioides seae sp. nov., a bacterium isolated from a soil.</title>
        <authorList>
            <person name="Wang X."/>
        </authorList>
    </citation>
    <scope>NUCLEOTIDE SEQUENCE [LARGE SCALE GENOMIC DNA]</scope>
    <source>
        <strain evidence="10 11">YZH12</strain>
    </source>
</reference>
<evidence type="ECO:0000256" key="1">
    <source>
        <dbReference type="ARBA" id="ARBA00001947"/>
    </source>
</evidence>
<evidence type="ECO:0000256" key="7">
    <source>
        <dbReference type="SAM" id="MobiDB-lite"/>
    </source>
</evidence>
<comment type="caution">
    <text evidence="10">The sequence shown here is derived from an EMBL/GenBank/DDBJ whole genome shotgun (WGS) entry which is preliminary data.</text>
</comment>
<evidence type="ECO:0000256" key="4">
    <source>
        <dbReference type="ARBA" id="ARBA00022833"/>
    </source>
</evidence>
<evidence type="ECO:0000256" key="6">
    <source>
        <dbReference type="RuleBase" id="RU361277"/>
    </source>
</evidence>
<evidence type="ECO:0000313" key="11">
    <source>
        <dbReference type="Proteomes" id="UP001268542"/>
    </source>
</evidence>
<dbReference type="InterPro" id="IPR011032">
    <property type="entry name" value="GroES-like_sf"/>
</dbReference>
<organism evidence="10 11">
    <name type="scientific">Nocardioides imazamoxiresistens</name>
    <dbReference type="NCBI Taxonomy" id="3231893"/>
    <lineage>
        <taxon>Bacteria</taxon>
        <taxon>Bacillati</taxon>
        <taxon>Actinomycetota</taxon>
        <taxon>Actinomycetes</taxon>
        <taxon>Propionibacteriales</taxon>
        <taxon>Nocardioidaceae</taxon>
        <taxon>Nocardioides</taxon>
    </lineage>
</organism>
<dbReference type="PROSITE" id="PS00059">
    <property type="entry name" value="ADH_ZINC"/>
    <property type="match status" value="1"/>
</dbReference>
<dbReference type="Proteomes" id="UP001268542">
    <property type="component" value="Unassembled WGS sequence"/>
</dbReference>
<feature type="domain" description="Alcohol dehydrogenase-like C-terminal" evidence="8">
    <location>
        <begin position="173"/>
        <end position="294"/>
    </location>
</feature>
<evidence type="ECO:0000259" key="8">
    <source>
        <dbReference type="Pfam" id="PF00107"/>
    </source>
</evidence>
<evidence type="ECO:0000256" key="5">
    <source>
        <dbReference type="ARBA" id="ARBA00023002"/>
    </source>
</evidence>
<keyword evidence="4 6" id="KW-0862">Zinc</keyword>
<feature type="compositionally biased region" description="Basic and acidic residues" evidence="7">
    <location>
        <begin position="1"/>
        <end position="20"/>
    </location>
</feature>
<feature type="region of interest" description="Disordered" evidence="7">
    <location>
        <begin position="1"/>
        <end position="22"/>
    </location>
</feature>
<comment type="similarity">
    <text evidence="2 6">Belongs to the zinc-containing alcohol dehydrogenase family.</text>
</comment>
<dbReference type="InterPro" id="IPR013154">
    <property type="entry name" value="ADH-like_N"/>
</dbReference>
<dbReference type="RefSeq" id="WP_315732770.1">
    <property type="nucleotide sequence ID" value="NZ_JAVYII010000004.1"/>
</dbReference>
<accession>A0ABU3PWP8</accession>